<evidence type="ECO:0000313" key="4">
    <source>
        <dbReference type="Proteomes" id="UP000030689"/>
    </source>
</evidence>
<dbReference type="KEGG" id="eus:EUTSA_v10001790mg"/>
<dbReference type="PANTHER" id="PTHR31286">
    <property type="entry name" value="GLYCINE-RICH CELL WALL STRUCTURAL PROTEIN 1.8-LIKE"/>
    <property type="match status" value="1"/>
</dbReference>
<organism evidence="3 4">
    <name type="scientific">Eutrema salsugineum</name>
    <name type="common">Saltwater cress</name>
    <name type="synonym">Sisymbrium salsugineum</name>
    <dbReference type="NCBI Taxonomy" id="72664"/>
    <lineage>
        <taxon>Eukaryota</taxon>
        <taxon>Viridiplantae</taxon>
        <taxon>Streptophyta</taxon>
        <taxon>Embryophyta</taxon>
        <taxon>Tracheophyta</taxon>
        <taxon>Spermatophyta</taxon>
        <taxon>Magnoliopsida</taxon>
        <taxon>eudicotyledons</taxon>
        <taxon>Gunneridae</taxon>
        <taxon>Pentapetalae</taxon>
        <taxon>rosids</taxon>
        <taxon>malvids</taxon>
        <taxon>Brassicales</taxon>
        <taxon>Brassicaceae</taxon>
        <taxon>Eutremeae</taxon>
        <taxon>Eutrema</taxon>
    </lineage>
</organism>
<dbReference type="eggNOG" id="KOG1075">
    <property type="taxonomic scope" value="Eukaryota"/>
</dbReference>
<accession>V4L6X2</accession>
<dbReference type="OMA" id="LAPMKLV"/>
<proteinExistence type="predicted"/>
<dbReference type="InterPro" id="IPR025558">
    <property type="entry name" value="DUF4283"/>
</dbReference>
<feature type="domain" description="DUF4283" evidence="2">
    <location>
        <begin position="71"/>
        <end position="152"/>
    </location>
</feature>
<dbReference type="PANTHER" id="PTHR31286:SF181">
    <property type="entry name" value="ZINC KNUCKLE (CCHC-TYPE) FAMILY PROTEIN"/>
    <property type="match status" value="1"/>
</dbReference>
<reference evidence="3 4" key="1">
    <citation type="journal article" date="2013" name="Front. Plant Sci.">
        <title>The Reference Genome of the Halophytic Plant Eutrema salsugineum.</title>
        <authorList>
            <person name="Yang R."/>
            <person name="Jarvis D.E."/>
            <person name="Chen H."/>
            <person name="Beilstein M.A."/>
            <person name="Grimwood J."/>
            <person name="Jenkins J."/>
            <person name="Shu S."/>
            <person name="Prochnik S."/>
            <person name="Xin M."/>
            <person name="Ma C."/>
            <person name="Schmutz J."/>
            <person name="Wing R.A."/>
            <person name="Mitchell-Olds T."/>
            <person name="Schumaker K.S."/>
            <person name="Wang X."/>
        </authorList>
    </citation>
    <scope>NUCLEOTIDE SEQUENCE [LARGE SCALE GENOMIC DNA]</scope>
</reference>
<dbReference type="STRING" id="72664.V4L6X2"/>
<protein>
    <recommendedName>
        <fullName evidence="2">DUF4283 domain-containing protein</fullName>
    </recommendedName>
</protein>
<feature type="compositionally biased region" description="Low complexity" evidence="1">
    <location>
        <begin position="300"/>
        <end position="321"/>
    </location>
</feature>
<feature type="region of interest" description="Disordered" evidence="1">
    <location>
        <begin position="298"/>
        <end position="348"/>
    </location>
</feature>
<feature type="non-terminal residue" evidence="3">
    <location>
        <position position="371"/>
    </location>
</feature>
<evidence type="ECO:0000256" key="1">
    <source>
        <dbReference type="SAM" id="MobiDB-lite"/>
    </source>
</evidence>
<feature type="non-terminal residue" evidence="3">
    <location>
        <position position="1"/>
    </location>
</feature>
<evidence type="ECO:0000259" key="2">
    <source>
        <dbReference type="Pfam" id="PF14111"/>
    </source>
</evidence>
<gene>
    <name evidence="3" type="ORF">EUTSA_v10001790mg</name>
</gene>
<dbReference type="Pfam" id="PF14111">
    <property type="entry name" value="DUF4283"/>
    <property type="match status" value="1"/>
</dbReference>
<dbReference type="AlphaFoldDB" id="V4L6X2"/>
<dbReference type="Gramene" id="ESQ39434">
    <property type="protein sequence ID" value="ESQ39434"/>
    <property type="gene ID" value="EUTSA_v10001790mg"/>
</dbReference>
<keyword evidence="4" id="KW-1185">Reference proteome</keyword>
<dbReference type="Proteomes" id="UP000030689">
    <property type="component" value="Unassembled WGS sequence"/>
</dbReference>
<dbReference type="InterPro" id="IPR040256">
    <property type="entry name" value="At4g02000-like"/>
</dbReference>
<sequence length="371" mass="39690">ACVISSAISGGSSPAEVDVVASGFKDSFPSPWVSKVRSFYQKLSKVASPSFGSDGTPVVRAPDSITLGSSQVWKDHLIAYFHGNPPSPTKIFSDLNPIQGKQGRISVKSLSSGVCLIYIPCEVTRNWVLDVGFWHSGNCSFTVSLWSPLANLAPMKLVHTPIWVLFKNLPQELWSFQGFSTIASGIGIPVHSESSKLPPYSNSIAKLKVVVELAKQRSSSVCVTDKLGNSVVVFASYPSLPPRCRRFKEFGHLELRCPEGIISSSGIKSDSVGKANPVPLVVQCVQIIKVPTIAPAADVPPSALSRSRSLPSCSSSPILESEGSDSGGWTRVAKKSKPPSPSSSELARNLVVRPVTSSQFAEEEELIQTAQ</sequence>
<name>V4L6X2_EUTSA</name>
<evidence type="ECO:0000313" key="3">
    <source>
        <dbReference type="EMBL" id="ESQ39434.1"/>
    </source>
</evidence>
<dbReference type="EMBL" id="KI517481">
    <property type="protein sequence ID" value="ESQ39434.1"/>
    <property type="molecule type" value="Genomic_DNA"/>
</dbReference>